<evidence type="ECO:0000256" key="3">
    <source>
        <dbReference type="SAM" id="Coils"/>
    </source>
</evidence>
<feature type="compositionally biased region" description="Polar residues" evidence="4">
    <location>
        <begin position="197"/>
        <end position="212"/>
    </location>
</feature>
<keyword evidence="7" id="KW-1185">Reference proteome</keyword>
<sequence>MAIYRTGQASMDANGYITGYGTKWKTALTLIRPGATIVFASNPVAYATISEIVNDTSLRATSTGGAVVPRGDYVILLHDSLTVDGLAQDVAETLRYYQGQETMYQEFVDFLKSFDWQKLEQLERNTEANAAAADASAKSAKSSETNAASSASAANTAKNEAQTAASSANASKSAAAASATTATQQADRAKSEADRAQTANPDNQLKKANNLSDVADKPTSRENLGLGKSSTVEFGNAITANGYLIRTPSNANNDNPSAAFAAQLMSGSTILSQAEFRADRNQNISIINRSNQNSPQFASLSPTGDFSVPNLVASMGVEANQLELGYRTKNSTAYIDLHYSGKYDYDARIYCDGMNRDANGGGNLRFTAGYMSANIAGGYLFNGGRLTIETSDINLRTKLYTSWDADSFVVRPRTAGNSHYIMFNDLNKNTGWVGNPSNNDDSIGLWSYVHKKGIQISDRIRLNGGDTNCQGNLFVDGSSAYVRGGDGSDNTHVWLQNRSGRNRAVIYSNDTQVLQLRSDNASTGAGGQALSIYGATGECKAVKFTATSDERAKFWIKPVTGALDKICSLRGVTYSMHTTIQNTVRNAGVIAQDVQKVLPEAVSVTEGKDHNVLTKNCDKVENPLTLDYNALSALYVEAFKEMRDLIDAQKAEIEALKADIVMLKNK</sequence>
<dbReference type="Pfam" id="PF13884">
    <property type="entry name" value="Peptidase_S74"/>
    <property type="match status" value="1"/>
</dbReference>
<feature type="domain" description="Peptidase S74" evidence="5">
    <location>
        <begin position="548"/>
        <end position="653"/>
    </location>
</feature>
<organism evidence="6 7">
    <name type="scientific">Escherichia phage IsaakIselin</name>
    <dbReference type="NCBI Taxonomy" id="2851974"/>
    <lineage>
        <taxon>Viruses</taxon>
        <taxon>Duplodnaviria</taxon>
        <taxon>Heunggongvirae</taxon>
        <taxon>Uroviricota</taxon>
        <taxon>Caudoviricetes</taxon>
        <taxon>Drexlerviridae</taxon>
        <taxon>Tempevirinae</taxon>
        <taxon>Henuseptimavirus</taxon>
        <taxon>Henuseptimavirus isaaklselin</taxon>
    </lineage>
</organism>
<dbReference type="PROSITE" id="PS51688">
    <property type="entry name" value="ICA"/>
    <property type="match status" value="1"/>
</dbReference>
<protein>
    <submittedName>
        <fullName evidence="6">Lateral tail fiber protein</fullName>
    </submittedName>
</protein>
<evidence type="ECO:0000259" key="5">
    <source>
        <dbReference type="PROSITE" id="PS51688"/>
    </source>
</evidence>
<dbReference type="InterPro" id="IPR030392">
    <property type="entry name" value="S74_ICA"/>
</dbReference>
<comment type="subcellular location">
    <subcellularLocation>
        <location evidence="1">Virion</location>
    </subcellularLocation>
</comment>
<evidence type="ECO:0000313" key="6">
    <source>
        <dbReference type="EMBL" id="QXV80566.1"/>
    </source>
</evidence>
<accession>A0AAE7VTX3</accession>
<proteinExistence type="predicted"/>
<evidence type="ECO:0000313" key="7">
    <source>
        <dbReference type="Proteomes" id="UP000828865"/>
    </source>
</evidence>
<name>A0AAE7VTX3_9CAUD</name>
<dbReference type="EMBL" id="MZ501077">
    <property type="protein sequence ID" value="QXV80566.1"/>
    <property type="molecule type" value="Genomic_DNA"/>
</dbReference>
<feature type="compositionally biased region" description="Low complexity" evidence="4">
    <location>
        <begin position="176"/>
        <end position="186"/>
    </location>
</feature>
<dbReference type="Gene3D" id="6.20.80.10">
    <property type="match status" value="1"/>
</dbReference>
<keyword evidence="2" id="KW-1227">Viral tail protein</keyword>
<reference evidence="7" key="1">
    <citation type="journal article" date="2021" name="PLoS Biol.">
        <title>Systematic exploration of Escherichia coli phage-host interactions with the BASEL phage collection.</title>
        <authorList>
            <person name="Maffei E."/>
            <person name="Shaidullina A."/>
            <person name="Burkolter M."/>
            <person name="Heyer Y."/>
            <person name="Estermann F."/>
            <person name="Druelle V."/>
            <person name="Sauer P."/>
            <person name="Willi L."/>
            <person name="Michaelis S."/>
            <person name="Hilbi H."/>
            <person name="Thaler D.S."/>
            <person name="Harms A."/>
        </authorList>
    </citation>
    <scope>NUCLEOTIDE SEQUENCE [LARGE SCALE GENOMIC DNA]</scope>
    <source>
        <strain evidence="7">Bas10</strain>
    </source>
</reference>
<dbReference type="Proteomes" id="UP000828865">
    <property type="component" value="Segment"/>
</dbReference>
<feature type="region of interest" description="Disordered" evidence="4">
    <location>
        <begin position="176"/>
        <end position="228"/>
    </location>
</feature>
<evidence type="ECO:0000256" key="4">
    <source>
        <dbReference type="SAM" id="MobiDB-lite"/>
    </source>
</evidence>
<gene>
    <name evidence="6" type="ORF">bas10_0031</name>
</gene>
<keyword evidence="3" id="KW-0175">Coiled coil</keyword>
<keyword evidence="2" id="KW-0946">Virion</keyword>
<evidence type="ECO:0000256" key="1">
    <source>
        <dbReference type="ARBA" id="ARBA00004328"/>
    </source>
</evidence>
<evidence type="ECO:0000256" key="2">
    <source>
        <dbReference type="ARBA" id="ARBA00022732"/>
    </source>
</evidence>
<dbReference type="GO" id="GO:0098015">
    <property type="term" value="C:virus tail"/>
    <property type="evidence" value="ECO:0007669"/>
    <property type="project" value="UniProtKB-KW"/>
</dbReference>
<feature type="coiled-coil region" evidence="3">
    <location>
        <begin position="639"/>
        <end position="666"/>
    </location>
</feature>